<comment type="caution">
    <text evidence="8">The sequence shown here is derived from an EMBL/GenBank/DDBJ whole genome shotgun (WGS) entry which is preliminary data.</text>
</comment>
<dbReference type="InterPro" id="IPR007471">
    <property type="entry name" value="N-end_Aminoacyl_Trfase_N"/>
</dbReference>
<gene>
    <name evidence="8" type="ORF">GHT06_016893</name>
</gene>
<accession>A0AAD5L6J0</accession>
<dbReference type="EC" id="2.3.2.8" evidence="5"/>
<dbReference type="Pfam" id="PF04376">
    <property type="entry name" value="ATE_N"/>
    <property type="match status" value="1"/>
</dbReference>
<comment type="catalytic activity">
    <reaction evidence="5">
        <text>an N-terminal L-alpha-aminoacyl-[protein] + L-arginyl-tRNA(Arg) = an N-terminal L-arginyl-L-aminoacyl-[protein] + tRNA(Arg) + H(+)</text>
        <dbReference type="Rhea" id="RHEA:10208"/>
        <dbReference type="Rhea" id="RHEA-COMP:9658"/>
        <dbReference type="Rhea" id="RHEA-COMP:9673"/>
        <dbReference type="Rhea" id="RHEA-COMP:10636"/>
        <dbReference type="Rhea" id="RHEA-COMP:10638"/>
        <dbReference type="ChEBI" id="CHEBI:15378"/>
        <dbReference type="ChEBI" id="CHEBI:78442"/>
        <dbReference type="ChEBI" id="CHEBI:78513"/>
        <dbReference type="ChEBI" id="CHEBI:78597"/>
        <dbReference type="ChEBI" id="CHEBI:83562"/>
        <dbReference type="EC" id="2.3.2.8"/>
    </reaction>
</comment>
<dbReference type="InterPro" id="IPR017137">
    <property type="entry name" value="Arg-tRNA-P_Trfase_1_euk"/>
</dbReference>
<dbReference type="InterPro" id="IPR007472">
    <property type="entry name" value="N-end_Aminoacyl_Trfase_C"/>
</dbReference>
<organism evidence="8 9">
    <name type="scientific">Daphnia sinensis</name>
    <dbReference type="NCBI Taxonomy" id="1820382"/>
    <lineage>
        <taxon>Eukaryota</taxon>
        <taxon>Metazoa</taxon>
        <taxon>Ecdysozoa</taxon>
        <taxon>Arthropoda</taxon>
        <taxon>Crustacea</taxon>
        <taxon>Branchiopoda</taxon>
        <taxon>Diplostraca</taxon>
        <taxon>Cladocera</taxon>
        <taxon>Anomopoda</taxon>
        <taxon>Daphniidae</taxon>
        <taxon>Daphnia</taxon>
        <taxon>Daphnia similis group</taxon>
    </lineage>
</organism>
<evidence type="ECO:0000256" key="5">
    <source>
        <dbReference type="PIRNR" id="PIRNR037207"/>
    </source>
</evidence>
<protein>
    <recommendedName>
        <fullName evidence="5">Arginyl-tRNA--protein transferase 1</fullName>
        <shortName evidence="5">Arginyltransferase 1</shortName>
        <shortName evidence="5">R-transferase 1</shortName>
        <ecNumber evidence="5">2.3.2.8</ecNumber>
    </recommendedName>
    <alternativeName>
        <fullName evidence="5">Arginine-tRNA--protein transferase 1</fullName>
    </alternativeName>
</protein>
<evidence type="ECO:0000256" key="1">
    <source>
        <dbReference type="ARBA" id="ARBA00009991"/>
    </source>
</evidence>
<dbReference type="Pfam" id="PF04377">
    <property type="entry name" value="ATE_C"/>
    <property type="match status" value="1"/>
</dbReference>
<comment type="similarity">
    <text evidence="1 5">Belongs to the R-transferase family.</text>
</comment>
<dbReference type="EMBL" id="WJBH02000006">
    <property type="protein sequence ID" value="KAI9557095.1"/>
    <property type="molecule type" value="Genomic_DNA"/>
</dbReference>
<evidence type="ECO:0000313" key="8">
    <source>
        <dbReference type="EMBL" id="KAI9557095.1"/>
    </source>
</evidence>
<dbReference type="PIRSF" id="PIRSF037207">
    <property type="entry name" value="ATE1_euk"/>
    <property type="match status" value="1"/>
</dbReference>
<dbReference type="PANTHER" id="PTHR21367:SF1">
    <property type="entry name" value="ARGINYL-TRNA--PROTEIN TRANSFERASE 1"/>
    <property type="match status" value="1"/>
</dbReference>
<evidence type="ECO:0000259" key="6">
    <source>
        <dbReference type="Pfam" id="PF04376"/>
    </source>
</evidence>
<dbReference type="GO" id="GO:0004057">
    <property type="term" value="F:arginyl-tRNA--protein transferase activity"/>
    <property type="evidence" value="ECO:0007669"/>
    <property type="project" value="UniProtKB-EC"/>
</dbReference>
<dbReference type="InterPro" id="IPR016181">
    <property type="entry name" value="Acyl_CoA_acyltransferase"/>
</dbReference>
<dbReference type="AlphaFoldDB" id="A0AAD5L6J0"/>
<keyword evidence="2 5" id="KW-0808">Transferase</keyword>
<keyword evidence="9" id="KW-1185">Reference proteome</keyword>
<evidence type="ECO:0000256" key="4">
    <source>
        <dbReference type="ARBA" id="ARBA00023315"/>
    </source>
</evidence>
<feature type="domain" description="N-end aminoacyl transferase N-terminal" evidence="6">
    <location>
        <begin position="19"/>
        <end position="90"/>
    </location>
</feature>
<proteinExistence type="inferred from homology"/>
<evidence type="ECO:0000256" key="2">
    <source>
        <dbReference type="ARBA" id="ARBA00022679"/>
    </source>
</evidence>
<evidence type="ECO:0000256" key="3">
    <source>
        <dbReference type="ARBA" id="ARBA00022786"/>
    </source>
</evidence>
<sequence>MNNKANFSIVEYFGSDKGHKCGYCKGSKSNLSHGMWAHTMNVEDYENLINRGWRRSGHYCYKPMMKSTCCPQYTIRCSANNFQMSHSHKKILKKMKNFLSKDANSAFATNSSSKAPIGKPSPVASQALPKTLEDYLEEEYHNPLKKLEIKLVDPTSSEFKKTMSSAYKLYVKYQIHVHHDKEEDLSTEQFERFLVKSPLQKSSTKNGPYTGYGSFHQQYWIDGKLMAVGVIDVLPTCLSSVYFFYDPDYSHLSLGTYGSLREIAFSRQLGLSDPNFCWYYLGFYIHSCPKMIYKGQYKPSFLLCPETYTFQPFEESVIKLNRNKYSVLSEKTSDVYEDESISKVGILYRRQATTFDVYSSRQKVEEEEVKEVEEYAMLVGRSSSIRMLLYRS</sequence>
<comment type="function">
    <text evidence="5">Involved in the post-translational conjugation of arginine to the N-terminal aspartate or glutamate of a protein. This arginylation is required for degradation of the protein via the ubiquitin pathway.</text>
</comment>
<evidence type="ECO:0000313" key="9">
    <source>
        <dbReference type="Proteomes" id="UP000820818"/>
    </source>
</evidence>
<feature type="domain" description="N-end rule aminoacyl transferase C-terminal" evidence="7">
    <location>
        <begin position="166"/>
        <end position="304"/>
    </location>
</feature>
<name>A0AAD5L6J0_9CRUS</name>
<dbReference type="PANTHER" id="PTHR21367">
    <property type="entry name" value="ARGININE-TRNA-PROTEIN TRANSFERASE 1"/>
    <property type="match status" value="1"/>
</dbReference>
<keyword evidence="4 5" id="KW-0012">Acyltransferase</keyword>
<dbReference type="SUPFAM" id="SSF55729">
    <property type="entry name" value="Acyl-CoA N-acyltransferases (Nat)"/>
    <property type="match status" value="1"/>
</dbReference>
<dbReference type="GO" id="GO:0005737">
    <property type="term" value="C:cytoplasm"/>
    <property type="evidence" value="ECO:0007669"/>
    <property type="project" value="TreeGrafter"/>
</dbReference>
<dbReference type="Proteomes" id="UP000820818">
    <property type="component" value="Linkage Group LG6"/>
</dbReference>
<evidence type="ECO:0000259" key="7">
    <source>
        <dbReference type="Pfam" id="PF04377"/>
    </source>
</evidence>
<dbReference type="InterPro" id="IPR030700">
    <property type="entry name" value="N-end_Aminoacyl_Trfase"/>
</dbReference>
<keyword evidence="3 5" id="KW-0833">Ubl conjugation pathway</keyword>
<reference evidence="8 9" key="1">
    <citation type="submission" date="2022-05" db="EMBL/GenBank/DDBJ databases">
        <title>A multi-omics perspective on studying reproductive biology in Daphnia sinensis.</title>
        <authorList>
            <person name="Jia J."/>
        </authorList>
    </citation>
    <scope>NUCLEOTIDE SEQUENCE [LARGE SCALE GENOMIC DNA]</scope>
    <source>
        <strain evidence="8 9">WSL</strain>
    </source>
</reference>